<gene>
    <name evidence="3" type="ORF">FHK87_21445</name>
</gene>
<proteinExistence type="predicted"/>
<keyword evidence="2" id="KW-0812">Transmembrane</keyword>
<dbReference type="AlphaFoldDB" id="A0A504J3H7"/>
<feature type="transmembrane region" description="Helical" evidence="2">
    <location>
        <begin position="9"/>
        <end position="26"/>
    </location>
</feature>
<dbReference type="InterPro" id="IPR003409">
    <property type="entry name" value="MORN"/>
</dbReference>
<comment type="caution">
    <text evidence="3">The sequence shown here is derived from an EMBL/GenBank/DDBJ whole genome shotgun (WGS) entry which is preliminary data.</text>
</comment>
<dbReference type="OrthoDB" id="1097666at2"/>
<dbReference type="Gene3D" id="2.20.110.10">
    <property type="entry name" value="Histone H3 K4-specific methyltransferase SET7/9 N-terminal domain"/>
    <property type="match status" value="2"/>
</dbReference>
<reference evidence="3 4" key="1">
    <citation type="submission" date="2019-06" db="EMBL/GenBank/DDBJ databases">
        <authorList>
            <person name="Meng X."/>
        </authorList>
    </citation>
    <scope>NUCLEOTIDE SEQUENCE [LARGE SCALE GENOMIC DNA]</scope>
    <source>
        <strain evidence="3 4">M625</strain>
    </source>
</reference>
<evidence type="ECO:0000256" key="1">
    <source>
        <dbReference type="ARBA" id="ARBA00022737"/>
    </source>
</evidence>
<name>A0A504J3H7_9FLAO</name>
<keyword evidence="2" id="KW-1133">Transmembrane helix</keyword>
<evidence type="ECO:0008006" key="5">
    <source>
        <dbReference type="Google" id="ProtNLM"/>
    </source>
</evidence>
<evidence type="ECO:0000313" key="4">
    <source>
        <dbReference type="Proteomes" id="UP000315540"/>
    </source>
</evidence>
<sequence>MKEQKKKYLLYLLLVLTIGVAIFFLFKTQSLHKKIKNLEQLEAQSEANDENYDKLVSIDTLIFEGKYKEALDAYVDIEEKMRGNNSLDIKARVQFAKELIRMETIVQSNDFPKDTTTTDTLTNTKSEITEDINAYDSLSFVLEKAKVQISSMRNQLLKKSFGEYLTFKSTKGNKMHYVGQVKNKRANGYGVAILDTGSRYEGQWRENMRHGEGKFYWTDGESYEGSYVQDKRNGQGTYHWPNGEKYIGEWKDDKRSGHGEFYNQKGTIVTRGIWKDDKLVKEEK</sequence>
<protein>
    <recommendedName>
        <fullName evidence="5">MORN repeat protein</fullName>
    </recommendedName>
</protein>
<dbReference type="RefSeq" id="WP_140596546.1">
    <property type="nucleotide sequence ID" value="NZ_VFWZ01000008.1"/>
</dbReference>
<keyword evidence="2" id="KW-0472">Membrane</keyword>
<dbReference type="Proteomes" id="UP000315540">
    <property type="component" value="Unassembled WGS sequence"/>
</dbReference>
<dbReference type="SMART" id="SM00698">
    <property type="entry name" value="MORN"/>
    <property type="match status" value="3"/>
</dbReference>
<accession>A0A504J3H7</accession>
<keyword evidence="4" id="KW-1185">Reference proteome</keyword>
<organism evidence="3 4">
    <name type="scientific">Aquimarina algicola</name>
    <dbReference type="NCBI Taxonomy" id="2589995"/>
    <lineage>
        <taxon>Bacteria</taxon>
        <taxon>Pseudomonadati</taxon>
        <taxon>Bacteroidota</taxon>
        <taxon>Flavobacteriia</taxon>
        <taxon>Flavobacteriales</taxon>
        <taxon>Flavobacteriaceae</taxon>
        <taxon>Aquimarina</taxon>
    </lineage>
</organism>
<keyword evidence="1" id="KW-0677">Repeat</keyword>
<dbReference type="PANTHER" id="PTHR23084">
    <property type="entry name" value="PHOSPHATIDYLINOSITOL-4-PHOSPHATE 5-KINASE RELATED"/>
    <property type="match status" value="1"/>
</dbReference>
<dbReference type="EMBL" id="VFWZ01000008">
    <property type="protein sequence ID" value="TPN82992.1"/>
    <property type="molecule type" value="Genomic_DNA"/>
</dbReference>
<dbReference type="PANTHER" id="PTHR23084:SF263">
    <property type="entry name" value="MORN REPEAT-CONTAINING PROTEIN 1"/>
    <property type="match status" value="1"/>
</dbReference>
<dbReference type="Pfam" id="PF02493">
    <property type="entry name" value="MORN"/>
    <property type="match status" value="4"/>
</dbReference>
<evidence type="ECO:0000256" key="2">
    <source>
        <dbReference type="SAM" id="Phobius"/>
    </source>
</evidence>
<dbReference type="SUPFAM" id="SSF82185">
    <property type="entry name" value="Histone H3 K4-specific methyltransferase SET7/9 N-terminal domain"/>
    <property type="match status" value="1"/>
</dbReference>
<evidence type="ECO:0000313" key="3">
    <source>
        <dbReference type="EMBL" id="TPN82992.1"/>
    </source>
</evidence>